<organism evidence="3 4">
    <name type="scientific">Achlya hypogyna</name>
    <name type="common">Oomycete</name>
    <name type="synonym">Protoachlya hypogyna</name>
    <dbReference type="NCBI Taxonomy" id="1202772"/>
    <lineage>
        <taxon>Eukaryota</taxon>
        <taxon>Sar</taxon>
        <taxon>Stramenopiles</taxon>
        <taxon>Oomycota</taxon>
        <taxon>Saprolegniomycetes</taxon>
        <taxon>Saprolegniales</taxon>
        <taxon>Achlyaceae</taxon>
        <taxon>Achlya</taxon>
    </lineage>
</organism>
<keyword evidence="1" id="KW-0175">Coiled coil</keyword>
<name>A0A1V9ZM54_ACHHY</name>
<keyword evidence="4" id="KW-1185">Reference proteome</keyword>
<dbReference type="AlphaFoldDB" id="A0A1V9ZM54"/>
<accession>A0A1V9ZM54</accession>
<feature type="compositionally biased region" description="Basic and acidic residues" evidence="2">
    <location>
        <begin position="109"/>
        <end position="123"/>
    </location>
</feature>
<sequence>MNGNPVSLQWKYPPDLVFNEESLLDMILTLRMKIEILEKNEMGNGEIPAWLSDAMQNIANNSEAMVECQNLKDQFKYIKQGIDGIQKDIVVLRRDVAARNVTKPKRSSIVKDADDPKGGDAPRRRPSIILDRAPSRREALVTADQQRKATEDPAKSKESDGAKPTDAHADGGQAPAEGGGMSQEVLDAILEPMIIALEQQKAEFGIVRENSQEAKSSVMRLQAEMKRRDALIQARNSKHEGNIKILMDKLTHDLRACVTQNELIGFEQKSLILLKQESHKLSDEFSGLFSRTQEEIHMVRSMQEDINSSQAESLQKTQNRVEIMCDKIEEILKTQEKFAKMLDELRRNSQAEHQHIQTIITQQGVMKEKLQALSDKQGKAEQFTADLAQAVEDAAQSKQKSEDQIKDIIEQRAEALHTEIKRLDDIFIACSVETLAGDVKRSADRIDVVEAAAIENKKKIVDLSRHVSDTEIIYNTNFTTIYEGIERVAREAGENLKKDTNRLAAKIKEGQDAHSALIKTVVDNKNDTEKNFATMRSKVENHQLETEAMKVNTEAALATIKEKLSYLEEGNLSFRTEYDAAQTVINRTFAEIATEANSTHVILDSMNATFDAFAAKQEYFNDQINAMQVEYRTEIGATATRLNEAVIKEGERTEALYAAFTEKQTKFAEMIAKASTRNMSIATLNKELDALCDNFVGECWKFEISARQEGKVRCHVVSLELTLAQATNTPSSRADNNGTNRKQFSERQQNFLVKNTQFFADLVCAKAEYEVLKTASNKEVRSQAELDTKMVRLQLDILDKLNTRMLAKVTNNKNTGEQFDKGSIERRDLFMQTLANMLEGALNRRTLCGGGPAVHDDGGQPQSDGSFLETVRLQGQLRSPPNVGRSATGLESTSPFKRRDANAGFGVRAESPVLDADSRRMIQSPHANSPFVYRGGFRIPNRHSTINIMSDAFREMHHEDGAATDEFMDEDVGVHGVAETPLSSSSVSLPAL</sequence>
<evidence type="ECO:0000256" key="2">
    <source>
        <dbReference type="SAM" id="MobiDB-lite"/>
    </source>
</evidence>
<evidence type="ECO:0000256" key="1">
    <source>
        <dbReference type="SAM" id="Coils"/>
    </source>
</evidence>
<feature type="region of interest" description="Disordered" evidence="2">
    <location>
        <begin position="103"/>
        <end position="180"/>
    </location>
</feature>
<dbReference type="EMBL" id="JNBR01000075">
    <property type="protein sequence ID" value="OQR99069.1"/>
    <property type="molecule type" value="Genomic_DNA"/>
</dbReference>
<evidence type="ECO:0000313" key="3">
    <source>
        <dbReference type="EMBL" id="OQR99069.1"/>
    </source>
</evidence>
<reference evidence="3 4" key="1">
    <citation type="journal article" date="2014" name="Genome Biol. Evol.">
        <title>The secreted proteins of Achlya hypogyna and Thraustotheca clavata identify the ancestral oomycete secretome and reveal gene acquisitions by horizontal gene transfer.</title>
        <authorList>
            <person name="Misner I."/>
            <person name="Blouin N."/>
            <person name="Leonard G."/>
            <person name="Richards T.A."/>
            <person name="Lane C.E."/>
        </authorList>
    </citation>
    <scope>NUCLEOTIDE SEQUENCE [LARGE SCALE GENOMIC DNA]</scope>
    <source>
        <strain evidence="3 4">ATCC 48635</strain>
    </source>
</reference>
<feature type="coiled-coil region" evidence="1">
    <location>
        <begin position="380"/>
        <end position="411"/>
    </location>
</feature>
<dbReference type="STRING" id="1202772.A0A1V9ZM54"/>
<dbReference type="OrthoDB" id="72337at2759"/>
<feature type="region of interest" description="Disordered" evidence="2">
    <location>
        <begin position="876"/>
        <end position="899"/>
    </location>
</feature>
<comment type="caution">
    <text evidence="3">The sequence shown here is derived from an EMBL/GenBank/DDBJ whole genome shotgun (WGS) entry which is preliminary data.</text>
</comment>
<dbReference type="Proteomes" id="UP000243579">
    <property type="component" value="Unassembled WGS sequence"/>
</dbReference>
<evidence type="ECO:0000313" key="4">
    <source>
        <dbReference type="Proteomes" id="UP000243579"/>
    </source>
</evidence>
<proteinExistence type="predicted"/>
<protein>
    <submittedName>
        <fullName evidence="3">Uncharacterized protein</fullName>
    </submittedName>
</protein>
<gene>
    <name evidence="3" type="ORF">ACHHYP_07378</name>
</gene>
<feature type="compositionally biased region" description="Basic and acidic residues" evidence="2">
    <location>
        <begin position="133"/>
        <end position="169"/>
    </location>
</feature>